<evidence type="ECO:0000259" key="2">
    <source>
        <dbReference type="Pfam" id="PF04909"/>
    </source>
</evidence>
<reference evidence="3" key="1">
    <citation type="submission" date="2018-06" db="EMBL/GenBank/DDBJ databases">
        <authorList>
            <person name="Zhirakovskaya E."/>
        </authorList>
    </citation>
    <scope>NUCLEOTIDE SEQUENCE</scope>
</reference>
<dbReference type="SUPFAM" id="SSF51556">
    <property type="entry name" value="Metallo-dependent hydrolases"/>
    <property type="match status" value="1"/>
</dbReference>
<name>A0A3B0RFC4_9ZZZZ</name>
<dbReference type="GO" id="GO:0016831">
    <property type="term" value="F:carboxy-lyase activity"/>
    <property type="evidence" value="ECO:0007669"/>
    <property type="project" value="InterPro"/>
</dbReference>
<dbReference type="InterPro" id="IPR032466">
    <property type="entry name" value="Metal_Hydrolase"/>
</dbReference>
<dbReference type="InterPro" id="IPR032465">
    <property type="entry name" value="ACMSD"/>
</dbReference>
<evidence type="ECO:0000256" key="1">
    <source>
        <dbReference type="ARBA" id="ARBA00023239"/>
    </source>
</evidence>
<sequence length="284" mass="32210">MVTKYYDCHTHLFPEGRMGGLMRWIHRALPDFQVPVDITADQAVLDLRASGAVRWANLIFPISPGEATALHAFGSALADRVEEITPFGGVHVEDPDPVGVVEEAFDGFGMAGLKFHPMVQQFNPWDDRLADVLTFVESRHVPIYIHTGYDEWYGHEFDREGMETMLARYPGMPVVLPHLGFPDLAWAFSLAERFPQVWLDLTNVPGSFDWMASDDDDGLRQTLFEGVERFRDRVLMGTDYPAGMGNLDQILAQYRSVGFTDAQLEYMMVDATRAFFDRFGRPRP</sequence>
<organism evidence="3">
    <name type="scientific">hydrothermal vent metagenome</name>
    <dbReference type="NCBI Taxonomy" id="652676"/>
    <lineage>
        <taxon>unclassified sequences</taxon>
        <taxon>metagenomes</taxon>
        <taxon>ecological metagenomes</taxon>
    </lineage>
</organism>
<gene>
    <name evidence="3" type="ORF">MNBD_ACTINO01-1394</name>
</gene>
<dbReference type="AlphaFoldDB" id="A0A3B0RFC4"/>
<evidence type="ECO:0000313" key="3">
    <source>
        <dbReference type="EMBL" id="VAV90642.1"/>
    </source>
</evidence>
<keyword evidence="1" id="KW-0456">Lyase</keyword>
<feature type="domain" description="Amidohydrolase-related" evidence="2">
    <location>
        <begin position="6"/>
        <end position="242"/>
    </location>
</feature>
<dbReference type="EMBL" id="UOEI01000046">
    <property type="protein sequence ID" value="VAV90642.1"/>
    <property type="molecule type" value="Genomic_DNA"/>
</dbReference>
<dbReference type="Gene3D" id="3.20.20.140">
    <property type="entry name" value="Metal-dependent hydrolases"/>
    <property type="match status" value="1"/>
</dbReference>
<dbReference type="CDD" id="cd01292">
    <property type="entry name" value="metallo-dependent_hydrolases"/>
    <property type="match status" value="1"/>
</dbReference>
<dbReference type="InterPro" id="IPR006680">
    <property type="entry name" value="Amidohydro-rel"/>
</dbReference>
<protein>
    <recommendedName>
        <fullName evidence="2">Amidohydrolase-related domain-containing protein</fullName>
    </recommendedName>
</protein>
<accession>A0A3B0RFC4</accession>
<proteinExistence type="predicted"/>
<dbReference type="GO" id="GO:0016787">
    <property type="term" value="F:hydrolase activity"/>
    <property type="evidence" value="ECO:0007669"/>
    <property type="project" value="InterPro"/>
</dbReference>
<dbReference type="Pfam" id="PF04909">
    <property type="entry name" value="Amidohydro_2"/>
    <property type="match status" value="1"/>
</dbReference>
<dbReference type="PANTHER" id="PTHR21240">
    <property type="entry name" value="2-AMINO-3-CARBOXYLMUCONATE-6-SEMIALDEHYDE DECARBOXYLASE"/>
    <property type="match status" value="1"/>
</dbReference>